<evidence type="ECO:0000259" key="9">
    <source>
        <dbReference type="PROSITE" id="PS50850"/>
    </source>
</evidence>
<reference evidence="10 11" key="1">
    <citation type="submission" date="2019-02" db="EMBL/GenBank/DDBJ databases">
        <title>Genome sequencing of the rare red list fungi Dentipellis fragilis.</title>
        <authorList>
            <person name="Buettner E."/>
            <person name="Kellner H."/>
        </authorList>
    </citation>
    <scope>NUCLEOTIDE SEQUENCE [LARGE SCALE GENOMIC DNA]</scope>
    <source>
        <strain evidence="10 11">DSM 105465</strain>
    </source>
</reference>
<keyword evidence="3" id="KW-0813">Transport</keyword>
<feature type="transmembrane region" description="Helical" evidence="8">
    <location>
        <begin position="248"/>
        <end position="268"/>
    </location>
</feature>
<dbReference type="OrthoDB" id="413079at2759"/>
<dbReference type="InterPro" id="IPR036259">
    <property type="entry name" value="MFS_trans_sf"/>
</dbReference>
<dbReference type="GO" id="GO:0016020">
    <property type="term" value="C:membrane"/>
    <property type="evidence" value="ECO:0007669"/>
    <property type="project" value="TreeGrafter"/>
</dbReference>
<feature type="compositionally biased region" description="Polar residues" evidence="7">
    <location>
        <begin position="25"/>
        <end position="34"/>
    </location>
</feature>
<comment type="subcellular location">
    <subcellularLocation>
        <location evidence="1">Endomembrane system</location>
        <topology evidence="1">Multi-pass membrane protein</topology>
    </subcellularLocation>
</comment>
<dbReference type="PANTHER" id="PTHR23514">
    <property type="entry name" value="BYPASS OF STOP CODON PROTEIN 6"/>
    <property type="match status" value="1"/>
</dbReference>
<dbReference type="Proteomes" id="UP000298327">
    <property type="component" value="Unassembled WGS sequence"/>
</dbReference>
<feature type="domain" description="Major facilitator superfamily (MFS) profile" evidence="9">
    <location>
        <begin position="304"/>
        <end position="484"/>
    </location>
</feature>
<feature type="transmembrane region" description="Helical" evidence="8">
    <location>
        <begin position="423"/>
        <end position="446"/>
    </location>
</feature>
<proteinExistence type="inferred from homology"/>
<dbReference type="GO" id="GO:0022857">
    <property type="term" value="F:transmembrane transporter activity"/>
    <property type="evidence" value="ECO:0007669"/>
    <property type="project" value="InterPro"/>
</dbReference>
<evidence type="ECO:0000256" key="7">
    <source>
        <dbReference type="SAM" id="MobiDB-lite"/>
    </source>
</evidence>
<dbReference type="PANTHER" id="PTHR23514:SF3">
    <property type="entry name" value="BYPASS OF STOP CODON PROTEIN 6"/>
    <property type="match status" value="1"/>
</dbReference>
<dbReference type="PROSITE" id="PS50850">
    <property type="entry name" value="MFS"/>
    <property type="match status" value="1"/>
</dbReference>
<gene>
    <name evidence="10" type="ORF">EVG20_g5273</name>
</gene>
<keyword evidence="4 8" id="KW-0812">Transmembrane</keyword>
<feature type="transmembrane region" description="Helical" evidence="8">
    <location>
        <begin position="393"/>
        <end position="411"/>
    </location>
</feature>
<dbReference type="EMBL" id="SEOQ01000305">
    <property type="protein sequence ID" value="TFY65817.1"/>
    <property type="molecule type" value="Genomic_DNA"/>
</dbReference>
<dbReference type="InterPro" id="IPR020846">
    <property type="entry name" value="MFS_dom"/>
</dbReference>
<comment type="caution">
    <text evidence="10">The sequence shown here is derived from an EMBL/GenBank/DDBJ whole genome shotgun (WGS) entry which is preliminary data.</text>
</comment>
<dbReference type="Gene3D" id="1.20.1250.20">
    <property type="entry name" value="MFS general substrate transporter like domains"/>
    <property type="match status" value="2"/>
</dbReference>
<evidence type="ECO:0000256" key="5">
    <source>
        <dbReference type="ARBA" id="ARBA00022989"/>
    </source>
</evidence>
<dbReference type="InterPro" id="IPR051788">
    <property type="entry name" value="MFS_Transporter"/>
</dbReference>
<dbReference type="FunFam" id="1.20.1250.20:FF:000286">
    <property type="entry name" value="MFS efflux transporter"/>
    <property type="match status" value="1"/>
</dbReference>
<evidence type="ECO:0000256" key="8">
    <source>
        <dbReference type="SAM" id="Phobius"/>
    </source>
</evidence>
<evidence type="ECO:0000256" key="4">
    <source>
        <dbReference type="ARBA" id="ARBA00022692"/>
    </source>
</evidence>
<evidence type="ECO:0000256" key="3">
    <source>
        <dbReference type="ARBA" id="ARBA00022448"/>
    </source>
</evidence>
<keyword evidence="11" id="KW-1185">Reference proteome</keyword>
<protein>
    <recommendedName>
        <fullName evidence="9">Major facilitator superfamily (MFS) profile domain-containing protein</fullName>
    </recommendedName>
</protein>
<feature type="transmembrane region" description="Helical" evidence="8">
    <location>
        <begin position="342"/>
        <end position="361"/>
    </location>
</feature>
<feature type="transmembrane region" description="Helical" evidence="8">
    <location>
        <begin position="306"/>
        <end position="330"/>
    </location>
</feature>
<organism evidence="10 11">
    <name type="scientific">Dentipellis fragilis</name>
    <dbReference type="NCBI Taxonomy" id="205917"/>
    <lineage>
        <taxon>Eukaryota</taxon>
        <taxon>Fungi</taxon>
        <taxon>Dikarya</taxon>
        <taxon>Basidiomycota</taxon>
        <taxon>Agaricomycotina</taxon>
        <taxon>Agaricomycetes</taxon>
        <taxon>Russulales</taxon>
        <taxon>Hericiaceae</taxon>
        <taxon>Dentipellis</taxon>
    </lineage>
</organism>
<sequence length="484" mass="52092">MTEHAIPQPHKTASPILEDDISVKSKPSQENTGPESRPTEGDDTNTALTRFEYSSKPALTHAQTDIEGRDTPESSPRKSAYVQMAAICLSLFLAGWNDGSTGPLLPRIQEVYHVSYGIVSLLFLSSSLGFILGGVASVYFVGHFGFGKAMVIGRTCSLNVCQPRSEVVLLGSLIQIVGYCIQAPGPPFPAFVVAFFLNGFVESLQACQLPLNRTMTDDARSAHKRTGTGALTAPLVSTQFAQLPRWSFHYLVSLGVACMNTCTLLAVFRLKMQDDCLREVGEVVAERGQSKDNVYTQILRLKAVHLIALFMLMYVGVEVTIGGWIVSYIINVRGGGSSSGYISSGFFGGLALGRIGLLWVNKKLGNRLAVFLYIVTATGLELIVWLVPSLISGAIAISIVGLLIGPIYPIVVNEASHILPGWLLSGSIGWIAGVATTGAAALPFIAGQLAQEKGIWSLQPLLISMMVSMTLLWLIIPKGHQRIE</sequence>
<dbReference type="SUPFAM" id="SSF103473">
    <property type="entry name" value="MFS general substrate transporter"/>
    <property type="match status" value="1"/>
</dbReference>
<feature type="transmembrane region" description="Helical" evidence="8">
    <location>
        <begin position="116"/>
        <end position="146"/>
    </location>
</feature>
<evidence type="ECO:0000256" key="6">
    <source>
        <dbReference type="ARBA" id="ARBA00023136"/>
    </source>
</evidence>
<feature type="region of interest" description="Disordered" evidence="7">
    <location>
        <begin position="1"/>
        <end position="50"/>
    </location>
</feature>
<dbReference type="InterPro" id="IPR011701">
    <property type="entry name" value="MFS"/>
</dbReference>
<feature type="transmembrane region" description="Helical" evidence="8">
    <location>
        <begin position="368"/>
        <end position="387"/>
    </location>
</feature>
<name>A0A4Y9YVQ7_9AGAM</name>
<dbReference type="STRING" id="205917.A0A4Y9YVQ7"/>
<keyword evidence="6 8" id="KW-0472">Membrane</keyword>
<evidence type="ECO:0000313" key="10">
    <source>
        <dbReference type="EMBL" id="TFY65817.1"/>
    </source>
</evidence>
<evidence type="ECO:0000256" key="2">
    <source>
        <dbReference type="ARBA" id="ARBA00008335"/>
    </source>
</evidence>
<evidence type="ECO:0000313" key="11">
    <source>
        <dbReference type="Proteomes" id="UP000298327"/>
    </source>
</evidence>
<feature type="transmembrane region" description="Helical" evidence="8">
    <location>
        <begin position="458"/>
        <end position="476"/>
    </location>
</feature>
<dbReference type="Pfam" id="PF07690">
    <property type="entry name" value="MFS_1"/>
    <property type="match status" value="1"/>
</dbReference>
<comment type="similarity">
    <text evidence="2">Belongs to the major facilitator superfamily.</text>
</comment>
<dbReference type="AlphaFoldDB" id="A0A4Y9YVQ7"/>
<keyword evidence="5 8" id="KW-1133">Transmembrane helix</keyword>
<evidence type="ECO:0000256" key="1">
    <source>
        <dbReference type="ARBA" id="ARBA00004127"/>
    </source>
</evidence>
<dbReference type="GO" id="GO:0012505">
    <property type="term" value="C:endomembrane system"/>
    <property type="evidence" value="ECO:0007669"/>
    <property type="project" value="UniProtKB-SubCell"/>
</dbReference>
<accession>A0A4Y9YVQ7</accession>